<dbReference type="InterPro" id="IPR000183">
    <property type="entry name" value="Orn/DAP/Arg_de-COase"/>
</dbReference>
<dbReference type="AlphaFoldDB" id="D5UZ09"/>
<dbReference type="SUPFAM" id="SSF51419">
    <property type="entry name" value="PLP-binding barrel"/>
    <property type="match status" value="1"/>
</dbReference>
<dbReference type="eggNOG" id="COG0019">
    <property type="taxonomic scope" value="Bacteria"/>
</dbReference>
<gene>
    <name evidence="6" type="ordered locus">Tpau_4290</name>
</gene>
<dbReference type="Gene3D" id="2.40.37.10">
    <property type="entry name" value="Lyase, Ornithine Decarboxylase, Chain A, domain 1"/>
    <property type="match status" value="1"/>
</dbReference>
<dbReference type="HOGENOM" id="CLU_042407_0_0_11"/>
<dbReference type="PROSITE" id="PS00878">
    <property type="entry name" value="ODR_DC_2_1"/>
    <property type="match status" value="1"/>
</dbReference>
<dbReference type="PANTHER" id="PTHR43727">
    <property type="entry name" value="DIAMINOPIMELATE DECARBOXYLASE"/>
    <property type="match status" value="1"/>
</dbReference>
<sequence length="459" mass="50091">MPENSVSANAQLRFRAHGEPAVPGRLVRWQVDLLRDWATLHQLIEEHGSPVNVINPAPLAGHAGELIAAAQEARVDLRVYFARKANKALALVEAALAAGHGIDVASEQELRQVLAFNPQPDRIILTAAVKPNALLKLAVNSGVVISIDNGDELAALVRVIAECKHREDVPVALRIAAELPGAAPSRFGMAQEQIREILNNFPGQLALSGFHFHLHGYSAEHRSEALAQALDLIATARHQQHRPTFIDIGGGIPMRYLDTPATWDAYQQSTKSSDLSAFWAAKAPENVYPMWQELVRGAWLASVLSAPGLAQRIADAGIRLHAEPGRCLLDGCGLTVARVEFRKQRSDGTWLIGLAMNRTQLRSAADDFILDPILIPAPERAPTPPISGFLVGAYCIEAELITRRRITFPEGVAVGDLIAFTNTAGYLMHILESASHQIPLAHNIVLKEGRWRRDQIDQP</sequence>
<feature type="domain" description="Orn/DAP/Arg decarboxylase 2 N-terminal" evidence="5">
    <location>
        <begin position="69"/>
        <end position="259"/>
    </location>
</feature>
<reference evidence="7" key="1">
    <citation type="submission" date="2010-03" db="EMBL/GenBank/DDBJ databases">
        <title>The complete plasmid of Tsukamurella paurometabola DSM 20162.</title>
        <authorList>
            <consortium name="US DOE Joint Genome Institute (JGI-PGF)"/>
            <person name="Lucas S."/>
            <person name="Copeland A."/>
            <person name="Lapidus A."/>
            <person name="Glavina del Rio T."/>
            <person name="Dalin E."/>
            <person name="Tice H."/>
            <person name="Bruce D."/>
            <person name="Goodwin L."/>
            <person name="Pitluck S."/>
            <person name="Kyrpides N."/>
            <person name="Mavromatis K."/>
            <person name="Ivanova N."/>
            <person name="Mikhailova N."/>
            <person name="Munk A.C."/>
            <person name="Brettin T."/>
            <person name="Detter J.C."/>
            <person name="Tapia R."/>
            <person name="Han C."/>
            <person name="Larimer F."/>
            <person name="Land M."/>
            <person name="Hauser L."/>
            <person name="Markowitz V."/>
            <person name="Cheng J.-F."/>
            <person name="Hugenholtz P."/>
            <person name="Woyke T."/>
            <person name="Wu D."/>
            <person name="Jando M."/>
            <person name="Brambilla E."/>
            <person name="Klenk H.-P."/>
            <person name="Eisen J.A."/>
        </authorList>
    </citation>
    <scope>NUCLEOTIDE SEQUENCE [LARGE SCALE GENOMIC DNA]</scope>
    <source>
        <strain evidence="7">ATCC 8368 / DSM 20162 / CCUG 35730 / CIP 100753 / JCM 10117 / KCTC 9821 / NBRC 16120 / NCIMB 702349 / NCTC 13040</strain>
        <plasmid evidence="7">pTpau01</plasmid>
    </source>
</reference>
<evidence type="ECO:0000256" key="3">
    <source>
        <dbReference type="ARBA" id="ARBA00022898"/>
    </source>
</evidence>
<dbReference type="InterPro" id="IPR022653">
    <property type="entry name" value="De-COase2_pyr-phos_BS"/>
</dbReference>
<keyword evidence="2" id="KW-0456">Lyase</keyword>
<protein>
    <submittedName>
        <fullName evidence="6">Orn/DAP/Arg decarboxylase 2</fullName>
    </submittedName>
</protein>
<evidence type="ECO:0000259" key="5">
    <source>
        <dbReference type="Pfam" id="PF02784"/>
    </source>
</evidence>
<accession>D5UZ09</accession>
<dbReference type="InterPro" id="IPR029066">
    <property type="entry name" value="PLP-binding_barrel"/>
</dbReference>
<dbReference type="Pfam" id="PF02784">
    <property type="entry name" value="Orn_Arg_deC_N"/>
    <property type="match status" value="1"/>
</dbReference>
<dbReference type="GO" id="GO:0008836">
    <property type="term" value="F:diaminopimelate decarboxylase activity"/>
    <property type="evidence" value="ECO:0007669"/>
    <property type="project" value="TreeGrafter"/>
</dbReference>
<dbReference type="Proteomes" id="UP000001213">
    <property type="component" value="Plasmid pTpau01"/>
</dbReference>
<proteinExistence type="predicted"/>
<dbReference type="PRINTS" id="PR01179">
    <property type="entry name" value="ODADCRBXLASE"/>
</dbReference>
<evidence type="ECO:0000313" key="7">
    <source>
        <dbReference type="Proteomes" id="UP000001213"/>
    </source>
</evidence>
<geneLocation type="plasmid" evidence="6 7">
    <name>pTpau01</name>
</geneLocation>
<keyword evidence="3 4" id="KW-0663">Pyridoxal phosphate</keyword>
<dbReference type="Gene3D" id="3.20.20.10">
    <property type="entry name" value="Alanine racemase"/>
    <property type="match status" value="1"/>
</dbReference>
<dbReference type="PANTHER" id="PTHR43727:SF2">
    <property type="entry name" value="GROUP IV DECARBOXYLASE"/>
    <property type="match status" value="1"/>
</dbReference>
<evidence type="ECO:0000256" key="4">
    <source>
        <dbReference type="PIRSR" id="PIRSR600183-50"/>
    </source>
</evidence>
<dbReference type="EMBL" id="CP001967">
    <property type="protein sequence ID" value="ADG80856.1"/>
    <property type="molecule type" value="Genomic_DNA"/>
</dbReference>
<reference evidence="6 7" key="2">
    <citation type="journal article" date="2011" name="Stand. Genomic Sci.">
        <title>Complete genome sequence of Tsukamurella paurometabola type strain (no. 33).</title>
        <authorList>
            <person name="Munk A.C."/>
            <person name="Lapidus A."/>
            <person name="Lucas S."/>
            <person name="Nolan M."/>
            <person name="Tice H."/>
            <person name="Cheng J.F."/>
            <person name="Del Rio T.G."/>
            <person name="Goodwin L."/>
            <person name="Pitluck S."/>
            <person name="Liolios K."/>
            <person name="Huntemann M."/>
            <person name="Ivanova N."/>
            <person name="Mavromatis K."/>
            <person name="Mikhailova N."/>
            <person name="Pati A."/>
            <person name="Chen A."/>
            <person name="Palaniappan K."/>
            <person name="Tapia R."/>
            <person name="Han C."/>
            <person name="Land M."/>
            <person name="Hauser L."/>
            <person name="Chang Y.J."/>
            <person name="Jeffries C.D."/>
            <person name="Brettin T."/>
            <person name="Yasawong M."/>
            <person name="Brambilla E.M."/>
            <person name="Rohde M."/>
            <person name="Sikorski J."/>
            <person name="Goker M."/>
            <person name="Detter J.C."/>
            <person name="Woyke T."/>
            <person name="Bristow J."/>
            <person name="Eisen J.A."/>
            <person name="Markowitz V."/>
            <person name="Hugenholtz P."/>
            <person name="Kyrpides N.C."/>
            <person name="Klenk H.P."/>
        </authorList>
    </citation>
    <scope>NUCLEOTIDE SEQUENCE [LARGE SCALE GENOMIC DNA]</scope>
    <source>
        <strain evidence="7">ATCC 8368 / DSM 20162 / CCUG 35730 / CIP 100753 / JCM 10117 / KCTC 9821 / NBRC 16120 / NCIMB 702349 / NCTC 13040</strain>
        <plasmid evidence="6">pTpau01</plasmid>
    </source>
</reference>
<organism evidence="6 7">
    <name type="scientific">Tsukamurella paurometabola (strain ATCC 8368 / DSM 20162 / CCUG 35730 / CIP 100753 / JCM 10117 / KCTC 9821 / NBRC 16120 / NCIMB 702349 / NCTC 13040)</name>
    <name type="common">Corynebacterium paurometabolum</name>
    <dbReference type="NCBI Taxonomy" id="521096"/>
    <lineage>
        <taxon>Bacteria</taxon>
        <taxon>Bacillati</taxon>
        <taxon>Actinomycetota</taxon>
        <taxon>Actinomycetes</taxon>
        <taxon>Mycobacteriales</taxon>
        <taxon>Tsukamurellaceae</taxon>
        <taxon>Tsukamurella</taxon>
    </lineage>
</organism>
<evidence type="ECO:0000256" key="2">
    <source>
        <dbReference type="ARBA" id="ARBA00022793"/>
    </source>
</evidence>
<feature type="modified residue" description="N6-(pyridoxal phosphate)lysine" evidence="4">
    <location>
        <position position="84"/>
    </location>
</feature>
<feature type="active site" description="Proton donor" evidence="4">
    <location>
        <position position="395"/>
    </location>
</feature>
<dbReference type="GO" id="GO:0009089">
    <property type="term" value="P:lysine biosynthetic process via diaminopimelate"/>
    <property type="evidence" value="ECO:0007669"/>
    <property type="project" value="TreeGrafter"/>
</dbReference>
<dbReference type="RefSeq" id="WP_013128838.1">
    <property type="nucleotide sequence ID" value="NC_014159.1"/>
</dbReference>
<dbReference type="InterPro" id="IPR022644">
    <property type="entry name" value="De-COase2_N"/>
</dbReference>
<keyword evidence="7" id="KW-1185">Reference proteome</keyword>
<comment type="cofactor">
    <cofactor evidence="1 4">
        <name>pyridoxal 5'-phosphate</name>
        <dbReference type="ChEBI" id="CHEBI:597326"/>
    </cofactor>
</comment>
<dbReference type="InterPro" id="IPR009006">
    <property type="entry name" value="Ala_racemase/Decarboxylase_C"/>
</dbReference>
<keyword evidence="2" id="KW-0210">Decarboxylase</keyword>
<evidence type="ECO:0000313" key="6">
    <source>
        <dbReference type="EMBL" id="ADG80856.1"/>
    </source>
</evidence>
<evidence type="ECO:0000256" key="1">
    <source>
        <dbReference type="ARBA" id="ARBA00001933"/>
    </source>
</evidence>
<name>D5UZ09_TSUPD</name>
<dbReference type="SUPFAM" id="SSF50621">
    <property type="entry name" value="Alanine racemase C-terminal domain-like"/>
    <property type="match status" value="1"/>
</dbReference>
<dbReference type="KEGG" id="tpr:Tpau_4290"/>
<keyword evidence="6" id="KW-0614">Plasmid</keyword>